<dbReference type="PROSITE" id="PS50893">
    <property type="entry name" value="ABC_TRANSPORTER_2"/>
    <property type="match status" value="3"/>
</dbReference>
<dbReference type="InterPro" id="IPR011527">
    <property type="entry name" value="ABC1_TM_dom"/>
</dbReference>
<feature type="domain" description="ABC transporter" evidence="10">
    <location>
        <begin position="358"/>
        <end position="585"/>
    </location>
</feature>
<keyword evidence="8 9" id="KW-0472">Membrane</keyword>
<keyword evidence="6" id="KW-0067">ATP-binding</keyword>
<comment type="subcellular location">
    <subcellularLocation>
        <location evidence="1">Membrane</location>
        <topology evidence="1">Multi-pass membrane protein</topology>
    </subcellularLocation>
</comment>
<dbReference type="PROSITE" id="PS50929">
    <property type="entry name" value="ABC_TM1F"/>
    <property type="match status" value="3"/>
</dbReference>
<comment type="caution">
    <text evidence="12">The sequence shown here is derived from an EMBL/GenBank/DDBJ whole genome shotgun (WGS) entry which is preliminary data.</text>
</comment>
<dbReference type="SUPFAM" id="SSF90123">
    <property type="entry name" value="ABC transporter transmembrane region"/>
    <property type="match status" value="3"/>
</dbReference>
<dbReference type="EMBL" id="JARBDR010000903">
    <property type="protein sequence ID" value="KAJ8304060.1"/>
    <property type="molecule type" value="Genomic_DNA"/>
</dbReference>
<dbReference type="SMART" id="SM00382">
    <property type="entry name" value="AAA"/>
    <property type="match status" value="2"/>
</dbReference>
<evidence type="ECO:0000256" key="7">
    <source>
        <dbReference type="ARBA" id="ARBA00022989"/>
    </source>
</evidence>
<feature type="transmembrane region" description="Helical" evidence="9">
    <location>
        <begin position="285"/>
        <end position="304"/>
    </location>
</feature>
<sequence>MQYYIIYVVESITCLTSSLGQLTRQLRLLPQLLMVKYGEEKRKERWLNPLFKIGFKNQLTTADICDGLPEHGAGRLCEQLDRVWQKEWKESESQKKSPRRSKDNPAIFDWTNNWIFPARQRADQCRGLYICSMPWSVYIPTILKISSLSLHKTTSGQIVNLMSTDVDKLSNAVETFNFAWVAPIEIGVVLYLMYRQIGVAAFFTMIVVVSVVPLQFFMGWWFGKLRTRIGAKSDKRIHMMNEIIAGMRVIKMYCWEKPFSDLISKLRRDEIIEIWKATMAKAINISIYLSVPRLLCIVVFTAAWKLEVPLTMQLIYSTIGWIEALRLTRVLVLDEMNEPTNEVHGLRITSDNDSIIAMAITDMTACWRVQQKTTDNNTTPEKNKLLQNNGELIAVIGPVGAGKTSLLLTLLGELPSSEGSIVVNGTLGYISQQPWVVSGTLQENILFGCDYDADKYKHVIEACALNKNIVDLYPTTFYTYHCQITVDGENMVKKKEKKGFSGECPYARANFLSKAYILVRWLNPLFKIGFKNQLTTADICDGLPEHGAEQLCEHLDRVWQKEWKESESQKKSPRRSKDNPAIFDWTNNWIFPARQRADQCRGLYICSMPWSVYIPTSKRRKLTDVTLQQRKEELFCSCFFPLFFQPSSKFLKAINILKISSLSLHKTTSGQIVNLMSTDVDKLSNAVETFNFAWVAPIEIGVVLYLMYRQIGVAAFFTMIVVVSVVPLQFFMGWWFGKLRTRIGAKSDKRIHMMNEIIAGMRVIKMYCWEKPFSDLISKLRRDEIIEIWKATMAKAINISIYLSVPRLLCIVVFTAAWKLEVPLTMQLIYSTIGWIEALRLTRVLVLDEMNEPTNEVHGLRITSDNDSSIAMAITDMTACWRVQQKTTDNNTTPEKNKLLQIVSLAEVKGELIAVIGPVGAGKTSLLLTLLGELPSSEGSIVVNGTLGYISQQPWVVSGTLQENILFGCDYDVDKYKHVIEACALNKRGLLLSGGQKARLTLGRTIYRDADIYLLDDPLSAVDTEVGHHLFNKCICKYLKGKTRILVTHQLQYLKAVDRIIVLKEKGTELSTLISAGHSDKDVQIVTEIEGDKYEGIIKAETPQEKAEDIMSGRVSLYVYWSYLAAGYPVIFVPLLLILNFATQEGLCMIQPCFKDKAETHDLISSYFKSHDNSSSYIQNHSAPCQHNCTPISVSSLPQYQLGNMTSLPMMPQYNTVDMVTLSVVLYHGKERNEANAAIEYHWYRYIIVGVCYIVLTLIMSKAFFTMNVLASKRLHDRMFKFVLGAKTRFFDSNPVVSRRILNRFARDIGHMDDMLPRIFYCVFEIGLRLAFLTGTTCVINPWLILPLLPIIIVVFLIRYYAIQTTRDMKRIEAKTFMQGEEYQYSYFHAEIDDRSPVYSHVSDTLIGLQSIRALKLNTEFVKSFDDHVNRHTISWFLYLTTYRWFSVRSLFAVMTSVERVTAYTKVEQESTEKGDNPPPESWPQKADIKFIDICLKYSPDSPMILKNINCSIRDKEKLVGQVLVKVLFLASLFRLAEPEGRLLIDDIDVLHIGLHELRRKISVIPQDPVLFSGNLRRNLDPFDEYNDDQLWKSLEQVQMKEKVEGVPGKLYMEMAESGHNFSVGQRQLICLARAILDITKFWCWMKQQLMTDELIQQTIRTRFSDCTVLTVAHRLHTIMDSDRVMVLDQGELKEFDHPHKLLQNENSYFKKLVEQTGKGQSELLHKMAADAYAKHNSSLDGDSIP</sequence>
<protein>
    <submittedName>
        <fullName evidence="12">Uncharacterized protein</fullName>
    </submittedName>
</protein>
<feature type="transmembrane region" description="Helical" evidence="9">
    <location>
        <begin position="1319"/>
        <end position="1337"/>
    </location>
</feature>
<evidence type="ECO:0000256" key="1">
    <source>
        <dbReference type="ARBA" id="ARBA00004141"/>
    </source>
</evidence>
<keyword evidence="3" id="KW-0813">Transport</keyword>
<evidence type="ECO:0000256" key="2">
    <source>
        <dbReference type="ARBA" id="ARBA00009726"/>
    </source>
</evidence>
<evidence type="ECO:0000256" key="3">
    <source>
        <dbReference type="ARBA" id="ARBA00022448"/>
    </source>
</evidence>
<keyword evidence="7 9" id="KW-1133">Transmembrane helix</keyword>
<feature type="transmembrane region" description="Helical" evidence="9">
    <location>
        <begin position="1243"/>
        <end position="1271"/>
    </location>
</feature>
<dbReference type="Pfam" id="PF00664">
    <property type="entry name" value="ABC_membrane"/>
    <property type="match status" value="3"/>
</dbReference>
<evidence type="ECO:0000256" key="4">
    <source>
        <dbReference type="ARBA" id="ARBA00022692"/>
    </source>
</evidence>
<proteinExistence type="inferred from homology"/>
<evidence type="ECO:0000259" key="11">
    <source>
        <dbReference type="PROSITE" id="PS50929"/>
    </source>
</evidence>
<comment type="similarity">
    <text evidence="2">Belongs to the ABC transporter superfamily. ABCC family. Conjugate transporter (TC 3.A.1.208) subfamily.</text>
</comment>
<dbReference type="PANTHER" id="PTHR24223:SF456">
    <property type="entry name" value="MULTIDRUG RESISTANCE-ASSOCIATED PROTEIN LETHAL(2)03659"/>
    <property type="match status" value="1"/>
</dbReference>
<keyword evidence="13" id="KW-1185">Reference proteome</keyword>
<evidence type="ECO:0000313" key="13">
    <source>
        <dbReference type="Proteomes" id="UP001217089"/>
    </source>
</evidence>
<dbReference type="PROSITE" id="PS00211">
    <property type="entry name" value="ABC_TRANSPORTER_1"/>
    <property type="match status" value="2"/>
</dbReference>
<feature type="domain" description="ABC transporter" evidence="10">
    <location>
        <begin position="885"/>
        <end position="1090"/>
    </location>
</feature>
<dbReference type="InterPro" id="IPR017871">
    <property type="entry name" value="ABC_transporter-like_CS"/>
</dbReference>
<feature type="transmembrane region" description="Helical" evidence="9">
    <location>
        <begin position="1343"/>
        <end position="1362"/>
    </location>
</feature>
<dbReference type="InterPro" id="IPR036640">
    <property type="entry name" value="ABC1_TM_sf"/>
</dbReference>
<dbReference type="InterPro" id="IPR050173">
    <property type="entry name" value="ABC_transporter_C-like"/>
</dbReference>
<dbReference type="SUPFAM" id="SSF52540">
    <property type="entry name" value="P-loop containing nucleoside triphosphate hydrolases"/>
    <property type="match status" value="3"/>
</dbReference>
<dbReference type="CDD" id="cd03244">
    <property type="entry name" value="ABCC_MRP_domain2"/>
    <property type="match status" value="1"/>
</dbReference>
<feature type="transmembrane region" description="Helical" evidence="9">
    <location>
        <begin position="714"/>
        <end position="736"/>
    </location>
</feature>
<evidence type="ECO:0000256" key="6">
    <source>
        <dbReference type="ARBA" id="ARBA00022840"/>
    </source>
</evidence>
<dbReference type="Proteomes" id="UP001217089">
    <property type="component" value="Unassembled WGS sequence"/>
</dbReference>
<gene>
    <name evidence="12" type="ORF">KUTeg_017643</name>
</gene>
<feature type="domain" description="ABC transmembrane type-1" evidence="11">
    <location>
        <begin position="1246"/>
        <end position="1458"/>
    </location>
</feature>
<dbReference type="CDD" id="cd03250">
    <property type="entry name" value="ABCC_MRP_domain1"/>
    <property type="match status" value="1"/>
</dbReference>
<organism evidence="12 13">
    <name type="scientific">Tegillarca granosa</name>
    <name type="common">Malaysian cockle</name>
    <name type="synonym">Anadara granosa</name>
    <dbReference type="NCBI Taxonomy" id="220873"/>
    <lineage>
        <taxon>Eukaryota</taxon>
        <taxon>Metazoa</taxon>
        <taxon>Spiralia</taxon>
        <taxon>Lophotrochozoa</taxon>
        <taxon>Mollusca</taxon>
        <taxon>Bivalvia</taxon>
        <taxon>Autobranchia</taxon>
        <taxon>Pteriomorphia</taxon>
        <taxon>Arcoida</taxon>
        <taxon>Arcoidea</taxon>
        <taxon>Arcidae</taxon>
        <taxon>Tegillarca</taxon>
    </lineage>
</organism>
<dbReference type="Gene3D" id="3.40.50.300">
    <property type="entry name" value="P-loop containing nucleotide triphosphate hydrolases"/>
    <property type="match status" value="3"/>
</dbReference>
<evidence type="ECO:0000313" key="12">
    <source>
        <dbReference type="EMBL" id="KAJ8304060.1"/>
    </source>
</evidence>
<evidence type="ECO:0000256" key="5">
    <source>
        <dbReference type="ARBA" id="ARBA00022741"/>
    </source>
</evidence>
<feature type="transmembrane region" description="Helical" evidence="9">
    <location>
        <begin position="1120"/>
        <end position="1142"/>
    </location>
</feature>
<feature type="domain" description="ABC transporter" evidence="10">
    <location>
        <begin position="1489"/>
        <end position="1715"/>
    </location>
</feature>
<dbReference type="InterPro" id="IPR044746">
    <property type="entry name" value="ABCC_6TM_D1"/>
</dbReference>
<feature type="transmembrane region" description="Helical" evidence="9">
    <location>
        <begin position="799"/>
        <end position="818"/>
    </location>
</feature>
<dbReference type="InterPro" id="IPR003593">
    <property type="entry name" value="AAA+_ATPase"/>
</dbReference>
<keyword evidence="5" id="KW-0547">Nucleotide-binding</keyword>
<name>A0ABQ9EKK4_TEGGR</name>
<dbReference type="CDD" id="cd18579">
    <property type="entry name" value="ABC_6TM_ABCC_D1"/>
    <property type="match status" value="2"/>
</dbReference>
<feature type="domain" description="ABC transmembrane type-1" evidence="11">
    <location>
        <begin position="658"/>
        <end position="814"/>
    </location>
</feature>
<dbReference type="InterPro" id="IPR027417">
    <property type="entry name" value="P-loop_NTPase"/>
</dbReference>
<reference evidence="12 13" key="1">
    <citation type="submission" date="2022-12" db="EMBL/GenBank/DDBJ databases">
        <title>Chromosome-level genome of Tegillarca granosa.</title>
        <authorList>
            <person name="Kim J."/>
        </authorList>
    </citation>
    <scope>NUCLEOTIDE SEQUENCE [LARGE SCALE GENOMIC DNA]</scope>
    <source>
        <strain evidence="12">Teg-2019</strain>
        <tissue evidence="12">Adductor muscle</tissue>
    </source>
</reference>
<dbReference type="PANTHER" id="PTHR24223">
    <property type="entry name" value="ATP-BINDING CASSETTE SUB-FAMILY C"/>
    <property type="match status" value="1"/>
</dbReference>
<dbReference type="Pfam" id="PF00005">
    <property type="entry name" value="ABC_tran"/>
    <property type="match status" value="3"/>
</dbReference>
<keyword evidence="4 9" id="KW-0812">Transmembrane</keyword>
<feature type="domain" description="ABC transmembrane type-1" evidence="11">
    <location>
        <begin position="144"/>
        <end position="300"/>
    </location>
</feature>
<dbReference type="Gene3D" id="1.20.1560.10">
    <property type="entry name" value="ABC transporter type 1, transmembrane domain"/>
    <property type="match status" value="3"/>
</dbReference>
<evidence type="ECO:0000259" key="10">
    <source>
        <dbReference type="PROSITE" id="PS50893"/>
    </source>
</evidence>
<accession>A0ABQ9EKK4</accession>
<evidence type="ECO:0000256" key="8">
    <source>
        <dbReference type="ARBA" id="ARBA00023136"/>
    </source>
</evidence>
<dbReference type="InterPro" id="IPR003439">
    <property type="entry name" value="ABC_transporter-like_ATP-bd"/>
</dbReference>
<evidence type="ECO:0000256" key="9">
    <source>
        <dbReference type="SAM" id="Phobius"/>
    </source>
</evidence>
<feature type="transmembrane region" description="Helical" evidence="9">
    <location>
        <begin position="200"/>
        <end position="222"/>
    </location>
</feature>